<dbReference type="CDD" id="cd03398">
    <property type="entry name" value="PAP2_haloperoxidase"/>
    <property type="match status" value="1"/>
</dbReference>
<dbReference type="PANTHER" id="PTHR34599">
    <property type="entry name" value="PEROXIDASE-RELATED"/>
    <property type="match status" value="1"/>
</dbReference>
<dbReference type="PANTHER" id="PTHR34599:SF1">
    <property type="entry name" value="PHOSPHATIDIC ACID PHOSPHATASE TYPE 2_HALOPEROXIDASE DOMAIN-CONTAINING PROTEIN"/>
    <property type="match status" value="1"/>
</dbReference>
<comment type="caution">
    <text evidence="3">The sequence shown here is derived from an EMBL/GenBank/DDBJ whole genome shotgun (WGS) entry which is preliminary data.</text>
</comment>
<dbReference type="SUPFAM" id="SSF48317">
    <property type="entry name" value="Acid phosphatase/Vanadium-dependent haloperoxidase"/>
    <property type="match status" value="1"/>
</dbReference>
<organism evidence="3 4">
    <name type="scientific">Streptomyces desertarenae</name>
    <dbReference type="NCBI Taxonomy" id="2666184"/>
    <lineage>
        <taxon>Bacteria</taxon>
        <taxon>Bacillati</taxon>
        <taxon>Actinomycetota</taxon>
        <taxon>Actinomycetes</taxon>
        <taxon>Kitasatosporales</taxon>
        <taxon>Streptomycetaceae</taxon>
        <taxon>Streptomyces</taxon>
    </lineage>
</organism>
<sequence>MFGIASARRRTTVRAAATALAIGALATVAPSTAVAEEARPEKTDRVIYWNRVLLDAFRQVGGHPGPLTRGGAMLNTALYDVANSISGAGKPYLTDVPEARWRHGSLNSGLDYAAYTALEGAYPQLDFSDELNTALSLPDAGNQTQKDFGKQLGTKVGNAIIAARANDGSNDTTPYVPVDAPGYWRPTTPGAAPAGANWGKVKPWALQSGSQFRPGPPLGFDSMEKLLASDAYAAQVDEVRRLGGATSTERTADQTEIARFWANDADGTYKPVGQQYEHAIIIQQKLRPNDTSYQTSRLFALLSIGLADAAISIWDSKYTTNLWRPETAIKLADTDYTDKTVADPNWKPLSSTPAGVHFSPSFPTYSSGHSGIAAAWAGILRAYYGTDKISFTGTTDDPQAVGVKRSFTSLTQAAQEKADSRLYAGVHFRMDNEAALAQGYRLAEYVYANALK</sequence>
<feature type="chain" id="PRO_5045300468" evidence="1">
    <location>
        <begin position="36"/>
        <end position="452"/>
    </location>
</feature>
<dbReference type="InterPro" id="IPR000326">
    <property type="entry name" value="PAP2/HPO"/>
</dbReference>
<keyword evidence="1" id="KW-0732">Signal</keyword>
<dbReference type="Gene3D" id="1.10.606.20">
    <property type="match status" value="1"/>
</dbReference>
<name>A0ABW4PCJ1_9ACTN</name>
<evidence type="ECO:0000256" key="1">
    <source>
        <dbReference type="SAM" id="SignalP"/>
    </source>
</evidence>
<dbReference type="Pfam" id="PF01569">
    <property type="entry name" value="PAP2"/>
    <property type="match status" value="1"/>
</dbReference>
<keyword evidence="4" id="KW-1185">Reference proteome</keyword>
<feature type="signal peptide" evidence="1">
    <location>
        <begin position="1"/>
        <end position="35"/>
    </location>
</feature>
<evidence type="ECO:0000313" key="4">
    <source>
        <dbReference type="Proteomes" id="UP001597365"/>
    </source>
</evidence>
<dbReference type="GO" id="GO:0004601">
    <property type="term" value="F:peroxidase activity"/>
    <property type="evidence" value="ECO:0007669"/>
    <property type="project" value="UniProtKB-KW"/>
</dbReference>
<evidence type="ECO:0000313" key="3">
    <source>
        <dbReference type="EMBL" id="MFD1828386.1"/>
    </source>
</evidence>
<dbReference type="EMBL" id="JBHUFU010000001">
    <property type="protein sequence ID" value="MFD1828386.1"/>
    <property type="molecule type" value="Genomic_DNA"/>
</dbReference>
<keyword evidence="3" id="KW-0560">Oxidoreductase</keyword>
<accession>A0ABW4PCJ1</accession>
<keyword evidence="3" id="KW-0575">Peroxidase</keyword>
<dbReference type="InterPro" id="IPR052559">
    <property type="entry name" value="V-haloperoxidase"/>
</dbReference>
<dbReference type="InterPro" id="IPR036938">
    <property type="entry name" value="PAP2/HPO_sf"/>
</dbReference>
<proteinExistence type="predicted"/>
<dbReference type="Proteomes" id="UP001597365">
    <property type="component" value="Unassembled WGS sequence"/>
</dbReference>
<protein>
    <submittedName>
        <fullName evidence="3">Vanadium-dependent haloperoxidase</fullName>
        <ecNumber evidence="3">1.11.1.-</ecNumber>
    </submittedName>
</protein>
<evidence type="ECO:0000259" key="2">
    <source>
        <dbReference type="Pfam" id="PF01569"/>
    </source>
</evidence>
<dbReference type="EC" id="1.11.1.-" evidence="3"/>
<feature type="domain" description="Phosphatidic acid phosphatase type 2/haloperoxidase" evidence="2">
    <location>
        <begin position="300"/>
        <end position="447"/>
    </location>
</feature>
<reference evidence="4" key="1">
    <citation type="journal article" date="2019" name="Int. J. Syst. Evol. Microbiol.">
        <title>The Global Catalogue of Microorganisms (GCM) 10K type strain sequencing project: providing services to taxonomists for standard genome sequencing and annotation.</title>
        <authorList>
            <consortium name="The Broad Institute Genomics Platform"/>
            <consortium name="The Broad Institute Genome Sequencing Center for Infectious Disease"/>
            <person name="Wu L."/>
            <person name="Ma J."/>
        </authorList>
    </citation>
    <scope>NUCLEOTIDE SEQUENCE [LARGE SCALE GENOMIC DNA]</scope>
    <source>
        <strain evidence="4">CGMCC 4.7455</strain>
    </source>
</reference>
<gene>
    <name evidence="3" type="ORF">ACFSJS_01750</name>
</gene>
<dbReference type="RefSeq" id="WP_380895888.1">
    <property type="nucleotide sequence ID" value="NZ_JBHUFU010000001.1"/>
</dbReference>